<dbReference type="Proteomes" id="UP000236454">
    <property type="component" value="Unassembled WGS sequence"/>
</dbReference>
<keyword evidence="2" id="KW-1185">Reference proteome</keyword>
<dbReference type="AlphaFoldDB" id="A0A1I7BPS6"/>
<dbReference type="OrthoDB" id="1467472at2"/>
<dbReference type="RefSeq" id="WP_090252629.1">
    <property type="nucleotide sequence ID" value="NZ_FPAS01000006.1"/>
</dbReference>
<name>A0A1I7BPS6_9FLAO</name>
<gene>
    <name evidence="1" type="ORF">SAMN05216474_2974</name>
</gene>
<organism evidence="1 2">
    <name type="scientific">Lishizhenia tianjinensis</name>
    <dbReference type="NCBI Taxonomy" id="477690"/>
    <lineage>
        <taxon>Bacteria</taxon>
        <taxon>Pseudomonadati</taxon>
        <taxon>Bacteroidota</taxon>
        <taxon>Flavobacteriia</taxon>
        <taxon>Flavobacteriales</taxon>
        <taxon>Crocinitomicaceae</taxon>
        <taxon>Lishizhenia</taxon>
    </lineage>
</organism>
<dbReference type="STRING" id="477690.SAMN05216474_2974"/>
<sequence length="158" mass="17819">MQQITIVNIEKAVNKIDNLDDDGLEKISETYGLAQQDFLGYALSAGMEFENDTLTGLIIYYFNIFFEAFAQQQVRLNTITNEDIDAFQDEFSQVLEEYMEEEDIDLILAITNQPNLIAFMANELEMADDDGTTLDDETATQLFIVSTAMIGLMNKAIA</sequence>
<reference evidence="1 2" key="1">
    <citation type="submission" date="2016-10" db="EMBL/GenBank/DDBJ databases">
        <authorList>
            <person name="de Groot N.N."/>
        </authorList>
    </citation>
    <scope>NUCLEOTIDE SEQUENCE [LARGE SCALE GENOMIC DNA]</scope>
    <source>
        <strain evidence="1 2">CGMCC 1.7005</strain>
    </source>
</reference>
<accession>A0A1I7BPS6</accession>
<evidence type="ECO:0000313" key="1">
    <source>
        <dbReference type="EMBL" id="SFT89131.1"/>
    </source>
</evidence>
<dbReference type="EMBL" id="FPAS01000006">
    <property type="protein sequence ID" value="SFT89131.1"/>
    <property type="molecule type" value="Genomic_DNA"/>
</dbReference>
<protein>
    <submittedName>
        <fullName evidence="1">Uncharacterized protein</fullName>
    </submittedName>
</protein>
<proteinExistence type="predicted"/>
<evidence type="ECO:0000313" key="2">
    <source>
        <dbReference type="Proteomes" id="UP000236454"/>
    </source>
</evidence>